<name>A0A6U0H951_9STRA</name>
<dbReference type="InterPro" id="IPR004305">
    <property type="entry name" value="Thiaminase-2/PQQC"/>
</dbReference>
<organism evidence="2">
    <name type="scientific">Helicotheca tamesis</name>
    <dbReference type="NCBI Taxonomy" id="374047"/>
    <lineage>
        <taxon>Eukaryota</taxon>
        <taxon>Sar</taxon>
        <taxon>Stramenopiles</taxon>
        <taxon>Ochrophyta</taxon>
        <taxon>Bacillariophyta</taxon>
        <taxon>Mediophyceae</taxon>
        <taxon>Lithodesmiophycidae</taxon>
        <taxon>Lithodesmiales</taxon>
        <taxon>Lithodesmiaceae</taxon>
        <taxon>Helicotheca</taxon>
    </lineage>
</organism>
<evidence type="ECO:0000313" key="2">
    <source>
        <dbReference type="EMBL" id="CAD9507952.1"/>
    </source>
</evidence>
<feature type="domain" description="Thiaminase-2/PQQC" evidence="1">
    <location>
        <begin position="33"/>
        <end position="250"/>
    </location>
</feature>
<evidence type="ECO:0000259" key="1">
    <source>
        <dbReference type="Pfam" id="PF03070"/>
    </source>
</evidence>
<dbReference type="Pfam" id="PF03070">
    <property type="entry name" value="TENA_THI-4"/>
    <property type="match status" value="1"/>
</dbReference>
<dbReference type="Gene3D" id="1.20.910.10">
    <property type="entry name" value="Heme oxygenase-like"/>
    <property type="match status" value="1"/>
</dbReference>
<dbReference type="EMBL" id="HBGV01015238">
    <property type="protein sequence ID" value="CAD9507954.1"/>
    <property type="molecule type" value="Transcribed_RNA"/>
</dbReference>
<gene>
    <name evidence="2" type="ORF">HTAM1171_LOCUS9395</name>
    <name evidence="3" type="ORF">HTAM1171_LOCUS9396</name>
</gene>
<dbReference type="SUPFAM" id="SSF48613">
    <property type="entry name" value="Heme oxygenase-like"/>
    <property type="match status" value="1"/>
</dbReference>
<reference evidence="2" key="1">
    <citation type="submission" date="2021-01" db="EMBL/GenBank/DDBJ databases">
        <authorList>
            <person name="Corre E."/>
            <person name="Pelletier E."/>
            <person name="Niang G."/>
            <person name="Scheremetjew M."/>
            <person name="Finn R."/>
            <person name="Kale V."/>
            <person name="Holt S."/>
            <person name="Cochrane G."/>
            <person name="Meng A."/>
            <person name="Brown T."/>
            <person name="Cohen L."/>
        </authorList>
    </citation>
    <scope>NUCLEOTIDE SEQUENCE</scope>
    <source>
        <strain evidence="2">CCMP826</strain>
    </source>
</reference>
<dbReference type="AlphaFoldDB" id="A0A6U0H951"/>
<proteinExistence type="predicted"/>
<dbReference type="GO" id="GO:0006772">
    <property type="term" value="P:thiamine metabolic process"/>
    <property type="evidence" value="ECO:0007669"/>
    <property type="project" value="UniProtKB-ARBA"/>
</dbReference>
<sequence length="252" mass="28525">MSSISNEEKEKDELKPYLAMLKQLRLEPFHEETNSRLENHPYITTAIAGELTLAQRRAFCFEQFAIQKSDAKSFEALAKKKTNESKAEKDLFQFLHEGELYAQGLLVNHAKSVDIDIGDDEMNSPEAIITHNGYKITAKGQGYPSYWARLALNNQRGAGAAACAVNFPAWGSMCKNFLESLRKNKAYGYSEGSDSKKALAFIEFFATPIENLDYMAALVMKEEGVKYDDLIDVVRLLQEYEISFWDAIYDAK</sequence>
<protein>
    <recommendedName>
        <fullName evidence="1">Thiaminase-2/PQQC domain-containing protein</fullName>
    </recommendedName>
</protein>
<accession>A0A6U0H951</accession>
<dbReference type="EMBL" id="HBGV01015237">
    <property type="protein sequence ID" value="CAD9507952.1"/>
    <property type="molecule type" value="Transcribed_RNA"/>
</dbReference>
<dbReference type="InterPro" id="IPR016084">
    <property type="entry name" value="Haem_Oase-like_multi-hlx"/>
</dbReference>
<evidence type="ECO:0000313" key="3">
    <source>
        <dbReference type="EMBL" id="CAD9507954.1"/>
    </source>
</evidence>